<protein>
    <submittedName>
        <fullName evidence="2">Uncharacterized protein</fullName>
    </submittedName>
</protein>
<evidence type="ECO:0000256" key="1">
    <source>
        <dbReference type="SAM" id="MobiDB-lite"/>
    </source>
</evidence>
<evidence type="ECO:0000313" key="3">
    <source>
        <dbReference type="Proteomes" id="UP000192578"/>
    </source>
</evidence>
<proteinExistence type="predicted"/>
<dbReference type="AlphaFoldDB" id="A0A9X6NRY3"/>
<accession>A0A9X6NRY3</accession>
<name>A0A9X6NRY3_HYPEX</name>
<reference evidence="3" key="1">
    <citation type="submission" date="2017-01" db="EMBL/GenBank/DDBJ databases">
        <title>Comparative genomics of anhydrobiosis in the tardigrade Hypsibius dujardini.</title>
        <authorList>
            <person name="Yoshida Y."/>
            <person name="Koutsovoulos G."/>
            <person name="Laetsch D."/>
            <person name="Stevens L."/>
            <person name="Kumar S."/>
            <person name="Horikawa D."/>
            <person name="Ishino K."/>
            <person name="Komine S."/>
            <person name="Tomita M."/>
            <person name="Blaxter M."/>
            <person name="Arakawa K."/>
        </authorList>
    </citation>
    <scope>NUCLEOTIDE SEQUENCE [LARGE SCALE GENOMIC DNA]</scope>
    <source>
        <strain evidence="3">Z151</strain>
    </source>
</reference>
<gene>
    <name evidence="2" type="ORF">BV898_19973</name>
</gene>
<organism evidence="2 3">
    <name type="scientific">Hypsibius exemplaris</name>
    <name type="common">Freshwater tardigrade</name>
    <dbReference type="NCBI Taxonomy" id="2072580"/>
    <lineage>
        <taxon>Eukaryota</taxon>
        <taxon>Metazoa</taxon>
        <taxon>Ecdysozoa</taxon>
        <taxon>Tardigrada</taxon>
        <taxon>Eutardigrada</taxon>
        <taxon>Parachela</taxon>
        <taxon>Hypsibioidea</taxon>
        <taxon>Hypsibiidae</taxon>
        <taxon>Hypsibius</taxon>
    </lineage>
</organism>
<dbReference type="EMBL" id="MTYJ01001011">
    <property type="protein sequence ID" value="OWA55586.1"/>
    <property type="molecule type" value="Genomic_DNA"/>
</dbReference>
<keyword evidence="3" id="KW-1185">Reference proteome</keyword>
<comment type="caution">
    <text evidence="2">The sequence shown here is derived from an EMBL/GenBank/DDBJ whole genome shotgun (WGS) entry which is preliminary data.</text>
</comment>
<sequence length="148" mass="16026">METSFSLEAFISSSSWGFEQRRAAKQENVMKDARALERQFLASPQVSNVTKNAKELVKKLLIDIGTTVEELKNKTLGKKPKGKGEKNDQPTPKSTNQQTFAAGLKAALKSTNQSIAAAKVYLVPAPTQGISYFNTSLDDGTTSTSNAL</sequence>
<dbReference type="Proteomes" id="UP000192578">
    <property type="component" value="Unassembled WGS sequence"/>
</dbReference>
<feature type="region of interest" description="Disordered" evidence="1">
    <location>
        <begin position="73"/>
        <end position="97"/>
    </location>
</feature>
<evidence type="ECO:0000313" key="2">
    <source>
        <dbReference type="EMBL" id="OWA55586.1"/>
    </source>
</evidence>